<reference evidence="2" key="1">
    <citation type="submission" date="2021-03" db="EMBL/GenBank/DDBJ databases">
        <title>Draft genome sequence of rust myrtle Austropuccinia psidii MF-1, a brazilian biotype.</title>
        <authorList>
            <person name="Quecine M.C."/>
            <person name="Pachon D.M.R."/>
            <person name="Bonatelli M.L."/>
            <person name="Correr F.H."/>
            <person name="Franceschini L.M."/>
            <person name="Leite T.F."/>
            <person name="Margarido G.R.A."/>
            <person name="Almeida C.A."/>
            <person name="Ferrarezi J.A."/>
            <person name="Labate C.A."/>
        </authorList>
    </citation>
    <scope>NUCLEOTIDE SEQUENCE</scope>
    <source>
        <strain evidence="2">MF-1</strain>
    </source>
</reference>
<organism evidence="2 3">
    <name type="scientific">Austropuccinia psidii MF-1</name>
    <dbReference type="NCBI Taxonomy" id="1389203"/>
    <lineage>
        <taxon>Eukaryota</taxon>
        <taxon>Fungi</taxon>
        <taxon>Dikarya</taxon>
        <taxon>Basidiomycota</taxon>
        <taxon>Pucciniomycotina</taxon>
        <taxon>Pucciniomycetes</taxon>
        <taxon>Pucciniales</taxon>
        <taxon>Sphaerophragmiaceae</taxon>
        <taxon>Austropuccinia</taxon>
    </lineage>
</organism>
<dbReference type="Proteomes" id="UP000765509">
    <property type="component" value="Unassembled WGS sequence"/>
</dbReference>
<feature type="compositionally biased region" description="Polar residues" evidence="1">
    <location>
        <begin position="31"/>
        <end position="45"/>
    </location>
</feature>
<feature type="compositionally biased region" description="Polar residues" evidence="1">
    <location>
        <begin position="1"/>
        <end position="11"/>
    </location>
</feature>
<dbReference type="EMBL" id="AVOT02018204">
    <property type="protein sequence ID" value="MBW0504894.1"/>
    <property type="molecule type" value="Genomic_DNA"/>
</dbReference>
<evidence type="ECO:0000313" key="3">
    <source>
        <dbReference type="Proteomes" id="UP000765509"/>
    </source>
</evidence>
<name>A0A9Q3HJK0_9BASI</name>
<evidence type="ECO:0000313" key="2">
    <source>
        <dbReference type="EMBL" id="MBW0504894.1"/>
    </source>
</evidence>
<keyword evidence="3" id="KW-1185">Reference proteome</keyword>
<evidence type="ECO:0000256" key="1">
    <source>
        <dbReference type="SAM" id="MobiDB-lite"/>
    </source>
</evidence>
<accession>A0A9Q3HJK0</accession>
<gene>
    <name evidence="2" type="ORF">O181_044609</name>
</gene>
<feature type="compositionally biased region" description="Basic and acidic residues" evidence="1">
    <location>
        <begin position="63"/>
        <end position="84"/>
    </location>
</feature>
<comment type="caution">
    <text evidence="2">The sequence shown here is derived from an EMBL/GenBank/DDBJ whole genome shotgun (WGS) entry which is preliminary data.</text>
</comment>
<feature type="region of interest" description="Disordered" evidence="1">
    <location>
        <begin position="1"/>
        <end position="103"/>
    </location>
</feature>
<sequence length="103" mass="11358">MPTPIKSSQNPIPEPCGTFPPQQDPILNWDSKVNSSAPKGSPNKETNLENFHKPLASDPEDNQSTHDSDTKDEDKIPPSQEYERGASPSQSIDSCPELQIPEF</sequence>
<proteinExistence type="predicted"/>
<dbReference type="AlphaFoldDB" id="A0A9Q3HJK0"/>
<protein>
    <submittedName>
        <fullName evidence="2">Uncharacterized protein</fullName>
    </submittedName>
</protein>